<evidence type="ECO:0000313" key="2">
    <source>
        <dbReference type="EMBL" id="CAK0840760.1"/>
    </source>
</evidence>
<organism evidence="2 3">
    <name type="scientific">Prorocentrum cordatum</name>
    <dbReference type="NCBI Taxonomy" id="2364126"/>
    <lineage>
        <taxon>Eukaryota</taxon>
        <taxon>Sar</taxon>
        <taxon>Alveolata</taxon>
        <taxon>Dinophyceae</taxon>
        <taxon>Prorocentrales</taxon>
        <taxon>Prorocentraceae</taxon>
        <taxon>Prorocentrum</taxon>
    </lineage>
</organism>
<accession>A0ABN9T7Y7</accession>
<name>A0ABN9T7Y7_9DINO</name>
<evidence type="ECO:0000256" key="1">
    <source>
        <dbReference type="SAM" id="MobiDB-lite"/>
    </source>
</evidence>
<feature type="compositionally biased region" description="Low complexity" evidence="1">
    <location>
        <begin position="100"/>
        <end position="123"/>
    </location>
</feature>
<feature type="region of interest" description="Disordered" evidence="1">
    <location>
        <begin position="1"/>
        <end position="123"/>
    </location>
</feature>
<feature type="compositionally biased region" description="Polar residues" evidence="1">
    <location>
        <begin position="47"/>
        <end position="56"/>
    </location>
</feature>
<keyword evidence="3" id="KW-1185">Reference proteome</keyword>
<evidence type="ECO:0000313" key="3">
    <source>
        <dbReference type="Proteomes" id="UP001189429"/>
    </source>
</evidence>
<proteinExistence type="predicted"/>
<feature type="non-terminal residue" evidence="2">
    <location>
        <position position="1"/>
    </location>
</feature>
<feature type="compositionally biased region" description="Low complexity" evidence="1">
    <location>
        <begin position="21"/>
        <end position="39"/>
    </location>
</feature>
<dbReference type="EMBL" id="CAUYUJ010014398">
    <property type="protein sequence ID" value="CAK0840760.1"/>
    <property type="molecule type" value="Genomic_DNA"/>
</dbReference>
<sequence length="123" mass="11757">GWSMDDDVRSGLRCVRGLGMPPLDLQPALPAADRAPAGAGDREAVVCSSSVHSNGSEAAAPPRAGRSAVAPRGGSPAAAGQEPASPLEARGQPGGGSREGGSPSAPSAGPGRPAAAAAEGTQA</sequence>
<feature type="non-terminal residue" evidence="2">
    <location>
        <position position="123"/>
    </location>
</feature>
<feature type="compositionally biased region" description="Basic and acidic residues" evidence="1">
    <location>
        <begin position="1"/>
        <end position="10"/>
    </location>
</feature>
<comment type="caution">
    <text evidence="2">The sequence shown here is derived from an EMBL/GenBank/DDBJ whole genome shotgun (WGS) entry which is preliminary data.</text>
</comment>
<gene>
    <name evidence="2" type="ORF">PCOR1329_LOCUS36112</name>
</gene>
<dbReference type="Proteomes" id="UP001189429">
    <property type="component" value="Unassembled WGS sequence"/>
</dbReference>
<protein>
    <submittedName>
        <fullName evidence="2">Uncharacterized protein</fullName>
    </submittedName>
</protein>
<reference evidence="2" key="1">
    <citation type="submission" date="2023-10" db="EMBL/GenBank/DDBJ databases">
        <authorList>
            <person name="Chen Y."/>
            <person name="Shah S."/>
            <person name="Dougan E. K."/>
            <person name="Thang M."/>
            <person name="Chan C."/>
        </authorList>
    </citation>
    <scope>NUCLEOTIDE SEQUENCE [LARGE SCALE GENOMIC DNA]</scope>
</reference>